<gene>
    <name evidence="6" type="ORF">HD601_004690</name>
</gene>
<dbReference type="Pfam" id="PF00890">
    <property type="entry name" value="FAD_binding_2"/>
    <property type="match status" value="1"/>
</dbReference>
<evidence type="ECO:0000256" key="2">
    <source>
        <dbReference type="ARBA" id="ARBA00022630"/>
    </source>
</evidence>
<dbReference type="InterPro" id="IPR003953">
    <property type="entry name" value="FAD-dep_OxRdtase_2_FAD-bd"/>
</dbReference>
<evidence type="ECO:0000259" key="5">
    <source>
        <dbReference type="Pfam" id="PF00890"/>
    </source>
</evidence>
<feature type="domain" description="FAD-dependent oxidoreductase 2 FAD-binding" evidence="5">
    <location>
        <begin position="12"/>
        <end position="484"/>
    </location>
</feature>
<dbReference type="AlphaFoldDB" id="A0A7W9GU74"/>
<dbReference type="PANTHER" id="PTHR43400:SF7">
    <property type="entry name" value="FAD-DEPENDENT OXIDOREDUCTASE 2 FAD BINDING DOMAIN-CONTAINING PROTEIN"/>
    <property type="match status" value="1"/>
</dbReference>
<dbReference type="EMBL" id="JACHMM010000001">
    <property type="protein sequence ID" value="MBB5790115.1"/>
    <property type="molecule type" value="Genomic_DNA"/>
</dbReference>
<evidence type="ECO:0000256" key="1">
    <source>
        <dbReference type="ARBA" id="ARBA00001974"/>
    </source>
</evidence>
<dbReference type="SUPFAM" id="SSF56425">
    <property type="entry name" value="Succinate dehydrogenase/fumarate reductase flavoprotein, catalytic domain"/>
    <property type="match status" value="1"/>
</dbReference>
<accession>A0A7W9GU74</accession>
<proteinExistence type="predicted"/>
<dbReference type="NCBIfam" id="NF006130">
    <property type="entry name" value="PRK08274.1"/>
    <property type="match status" value="1"/>
</dbReference>
<keyword evidence="2" id="KW-0285">Flavoprotein</keyword>
<evidence type="ECO:0000256" key="3">
    <source>
        <dbReference type="ARBA" id="ARBA00022827"/>
    </source>
</evidence>
<dbReference type="PANTHER" id="PTHR43400">
    <property type="entry name" value="FUMARATE REDUCTASE"/>
    <property type="match status" value="1"/>
</dbReference>
<sequence length="503" mass="54152">MGTVRDGHQAADVVVVGTGNAALTAALSAAKEGRRTVVLEKAPHDRMGGNSFYTAGAYRIGVDSVETLADILGEDGMRERVRPNTDLPTYSAKEFERDLDRITGGRTDPVLAQQIIDGSAETARWLRDQGVPWTLMYDRQSHHVDGRWQFWGGLFLGVDGQGPVLVDRLYQACLQAGVTFRFETPVVDLGFDERLRRVDHVLAYDLREQQPVRIDAHAVVLGSGGFEANPRLRAAYLGPGWDLAHVRGTPFNTGELLETAVTSWAGSAGEWSGAHATAWDASTNPHAGDPELSNRATKQGYWLGIVVNLHGERFLDEGADFRNFTYAKYGREILAQPSRRAFQVFDSQTIGLVDPAEYDPAVAPRVMADTIEELANGAGIDAPSLRRTVDRFNAAASDAPFDPTSRDGKAAADLWPPKSNWAVPLEQPPFYAFEVTCGITFTFGGLRVDGEAGVIGRTGQRIAGLYAAGETVGGIFYGNYPGGSGLSAGAVLGRRAGLAAASE</sequence>
<evidence type="ECO:0000256" key="4">
    <source>
        <dbReference type="ARBA" id="ARBA00023002"/>
    </source>
</evidence>
<dbReference type="InterPro" id="IPR050315">
    <property type="entry name" value="FAD-oxidoreductase_2"/>
</dbReference>
<dbReference type="PRINTS" id="PR00411">
    <property type="entry name" value="PNDRDTASEI"/>
</dbReference>
<name>A0A7W9GU74_9ACTN</name>
<keyword evidence="7" id="KW-1185">Reference proteome</keyword>
<organism evidence="6 7">
    <name type="scientific">Jiangella mangrovi</name>
    <dbReference type="NCBI Taxonomy" id="1524084"/>
    <lineage>
        <taxon>Bacteria</taxon>
        <taxon>Bacillati</taxon>
        <taxon>Actinomycetota</taxon>
        <taxon>Actinomycetes</taxon>
        <taxon>Jiangellales</taxon>
        <taxon>Jiangellaceae</taxon>
        <taxon>Jiangella</taxon>
    </lineage>
</organism>
<reference evidence="6 7" key="1">
    <citation type="submission" date="2020-08" db="EMBL/GenBank/DDBJ databases">
        <title>Sequencing the genomes of 1000 actinobacteria strains.</title>
        <authorList>
            <person name="Klenk H.-P."/>
        </authorList>
    </citation>
    <scope>NUCLEOTIDE SEQUENCE [LARGE SCALE GENOMIC DNA]</scope>
    <source>
        <strain evidence="6 7">DSM 102122</strain>
    </source>
</reference>
<protein>
    <submittedName>
        <fullName evidence="6">Tricarballylate dehydrogenase</fullName>
    </submittedName>
</protein>
<comment type="caution">
    <text evidence="6">The sequence shown here is derived from an EMBL/GenBank/DDBJ whole genome shotgun (WGS) entry which is preliminary data.</text>
</comment>
<comment type="cofactor">
    <cofactor evidence="1">
        <name>FAD</name>
        <dbReference type="ChEBI" id="CHEBI:57692"/>
    </cofactor>
</comment>
<dbReference type="InterPro" id="IPR027477">
    <property type="entry name" value="Succ_DH/fumarate_Rdtase_cat_sf"/>
</dbReference>
<dbReference type="InterPro" id="IPR036188">
    <property type="entry name" value="FAD/NAD-bd_sf"/>
</dbReference>
<evidence type="ECO:0000313" key="6">
    <source>
        <dbReference type="EMBL" id="MBB5790115.1"/>
    </source>
</evidence>
<dbReference type="Gene3D" id="3.50.50.60">
    <property type="entry name" value="FAD/NAD(P)-binding domain"/>
    <property type="match status" value="1"/>
</dbReference>
<dbReference type="Gene3D" id="3.90.700.10">
    <property type="entry name" value="Succinate dehydrogenase/fumarate reductase flavoprotein, catalytic domain"/>
    <property type="match status" value="1"/>
</dbReference>
<keyword evidence="3" id="KW-0274">FAD</keyword>
<keyword evidence="4" id="KW-0560">Oxidoreductase</keyword>
<evidence type="ECO:0000313" key="7">
    <source>
        <dbReference type="Proteomes" id="UP000542813"/>
    </source>
</evidence>
<dbReference type="Proteomes" id="UP000542813">
    <property type="component" value="Unassembled WGS sequence"/>
</dbReference>
<dbReference type="RefSeq" id="WP_184825944.1">
    <property type="nucleotide sequence ID" value="NZ_JACHMM010000001.1"/>
</dbReference>
<dbReference type="GO" id="GO:0033765">
    <property type="term" value="F:steroid dehydrogenase activity, acting on the CH-CH group of donors"/>
    <property type="evidence" value="ECO:0007669"/>
    <property type="project" value="UniProtKB-ARBA"/>
</dbReference>
<dbReference type="SUPFAM" id="SSF51905">
    <property type="entry name" value="FAD/NAD(P)-binding domain"/>
    <property type="match status" value="1"/>
</dbReference>